<dbReference type="PROSITE" id="PS50157">
    <property type="entry name" value="ZINC_FINGER_C2H2_2"/>
    <property type="match status" value="2"/>
</dbReference>
<dbReference type="Gene3D" id="3.30.160.60">
    <property type="entry name" value="Classic Zinc Finger"/>
    <property type="match status" value="1"/>
</dbReference>
<dbReference type="GO" id="GO:0008270">
    <property type="term" value="F:zinc ion binding"/>
    <property type="evidence" value="ECO:0007669"/>
    <property type="project" value="UniProtKB-KW"/>
</dbReference>
<keyword evidence="9" id="KW-1133">Transmembrane helix</keyword>
<keyword evidence="2" id="KW-0479">Metal-binding</keyword>
<evidence type="ECO:0000256" key="9">
    <source>
        <dbReference type="SAM" id="Phobius"/>
    </source>
</evidence>
<keyword evidence="9" id="KW-0472">Membrane</keyword>
<feature type="region of interest" description="Disordered" evidence="8">
    <location>
        <begin position="191"/>
        <end position="288"/>
    </location>
</feature>
<evidence type="ECO:0000256" key="1">
    <source>
        <dbReference type="ARBA" id="ARBA00004123"/>
    </source>
</evidence>
<evidence type="ECO:0000256" key="6">
    <source>
        <dbReference type="ARBA" id="ARBA00023242"/>
    </source>
</evidence>
<proteinExistence type="predicted"/>
<comment type="caution">
    <text evidence="11">The sequence shown here is derived from an EMBL/GenBank/DDBJ whole genome shotgun (WGS) entry which is preliminary data.</text>
</comment>
<dbReference type="EMBL" id="NESQ01000005">
    <property type="protein sequence ID" value="PUU83963.1"/>
    <property type="molecule type" value="Genomic_DNA"/>
</dbReference>
<dbReference type="Pfam" id="PF04082">
    <property type="entry name" value="Fungal_trans"/>
    <property type="match status" value="1"/>
</dbReference>
<gene>
    <name evidence="11" type="ORF">B9Z19DRAFT_649962</name>
</gene>
<keyword evidence="6" id="KW-0539">Nucleus</keyword>
<feature type="domain" description="C2H2-type" evidence="10">
    <location>
        <begin position="104"/>
        <end position="133"/>
    </location>
</feature>
<sequence length="506" mass="55737">MADGQTPAYSRKTNSSDERIHDMVHSPSSTSTGTTATPSIYSPVTLGATAKPTRATAKKKTSTSPKVTATTSQVTMATISTSSLKDGTTPTQRVSRAKKGKRVHACNHPGCDKVFTRAEHLRRHQLNHSTEVFYKCEMCERTFVRQDLLSRHTERHATQAMKAVQTLALAQRHTGFVTRYGINGINGISARPPQTSDYGGNAHVFDSNPHPSPRVHTDVNTLPQILTSHSPHQSSPSTTSLGTPHSSTSMASYGSTFSTTMPLSSHGMESSLDYPSGESTSSPSGNLRRAHLPFHLQHSEPTRQPEPFIVTSHPEILQRPPALSIDSQLYAKPMPTWENYAWLFDDSTPQDQALIDMNRNQDSLHYLNPLETTHYRNLAIHGGGGGSGNNSSDRTAYENVKSESTLAFHPIDERMRSQILMMLGNVPNLHSSAYASTSSMQYYLRLYWTKFHPIYPVLHRPTFLPGMQLVMLVAIVIAIGASFADDEAHQFGMALYDKVKGLILNV</sequence>
<evidence type="ECO:0000256" key="5">
    <source>
        <dbReference type="ARBA" id="ARBA00022833"/>
    </source>
</evidence>
<evidence type="ECO:0000259" key="10">
    <source>
        <dbReference type="PROSITE" id="PS50157"/>
    </source>
</evidence>
<feature type="compositionally biased region" description="Polar residues" evidence="8">
    <location>
        <begin position="83"/>
        <end position="94"/>
    </location>
</feature>
<evidence type="ECO:0000256" key="8">
    <source>
        <dbReference type="SAM" id="MobiDB-lite"/>
    </source>
</evidence>
<dbReference type="PROSITE" id="PS00028">
    <property type="entry name" value="ZINC_FINGER_C2H2_1"/>
    <property type="match status" value="2"/>
</dbReference>
<name>A0A2T7A8B8_TUBBO</name>
<dbReference type="AlphaFoldDB" id="A0A2T7A8B8"/>
<dbReference type="GO" id="GO:0000785">
    <property type="term" value="C:chromatin"/>
    <property type="evidence" value="ECO:0007669"/>
    <property type="project" value="TreeGrafter"/>
</dbReference>
<dbReference type="PANTHER" id="PTHR40626">
    <property type="entry name" value="MIP31509P"/>
    <property type="match status" value="1"/>
</dbReference>
<dbReference type="InterPro" id="IPR036236">
    <property type="entry name" value="Znf_C2H2_sf"/>
</dbReference>
<dbReference type="GO" id="GO:0006351">
    <property type="term" value="P:DNA-templated transcription"/>
    <property type="evidence" value="ECO:0007669"/>
    <property type="project" value="InterPro"/>
</dbReference>
<feature type="domain" description="C2H2-type" evidence="10">
    <location>
        <begin position="134"/>
        <end position="161"/>
    </location>
</feature>
<evidence type="ECO:0000313" key="11">
    <source>
        <dbReference type="EMBL" id="PUU83963.1"/>
    </source>
</evidence>
<feature type="region of interest" description="Disordered" evidence="8">
    <location>
        <begin position="1"/>
        <end position="69"/>
    </location>
</feature>
<dbReference type="SUPFAM" id="SSF57667">
    <property type="entry name" value="beta-beta-alpha zinc fingers"/>
    <property type="match status" value="1"/>
</dbReference>
<protein>
    <recommendedName>
        <fullName evidence="10">C2H2-type domain-containing protein</fullName>
    </recommendedName>
</protein>
<feature type="compositionally biased region" description="Basic and acidic residues" evidence="8">
    <location>
        <begin position="14"/>
        <end position="24"/>
    </location>
</feature>
<keyword evidence="3" id="KW-0677">Repeat</keyword>
<dbReference type="SMART" id="SM00355">
    <property type="entry name" value="ZnF_C2H2"/>
    <property type="match status" value="2"/>
</dbReference>
<evidence type="ECO:0000256" key="2">
    <source>
        <dbReference type="ARBA" id="ARBA00022723"/>
    </source>
</evidence>
<dbReference type="Pfam" id="PF00096">
    <property type="entry name" value="zf-C2H2"/>
    <property type="match status" value="2"/>
</dbReference>
<accession>A0A2T7A8B8</accession>
<dbReference type="STRING" id="42251.A0A2T7A8B8"/>
<feature type="compositionally biased region" description="Low complexity" evidence="8">
    <location>
        <begin position="227"/>
        <end position="240"/>
    </location>
</feature>
<keyword evidence="4 7" id="KW-0863">Zinc-finger</keyword>
<feature type="compositionally biased region" description="Polar residues" evidence="8">
    <location>
        <begin position="241"/>
        <end position="263"/>
    </location>
</feature>
<reference evidence="11 12" key="1">
    <citation type="submission" date="2017-04" db="EMBL/GenBank/DDBJ databases">
        <title>Draft genome sequence of Tuber borchii Vittad., a whitish edible truffle.</title>
        <authorList>
            <consortium name="DOE Joint Genome Institute"/>
            <person name="Murat C."/>
            <person name="Kuo A."/>
            <person name="Barry K.W."/>
            <person name="Clum A."/>
            <person name="Dockter R.B."/>
            <person name="Fauchery L."/>
            <person name="Iotti M."/>
            <person name="Kohler A."/>
            <person name="Labutti K."/>
            <person name="Lindquist E.A."/>
            <person name="Lipzen A."/>
            <person name="Ohm R.A."/>
            <person name="Wang M."/>
            <person name="Grigoriev I.V."/>
            <person name="Zambonelli A."/>
            <person name="Martin F.M."/>
        </authorList>
    </citation>
    <scope>NUCLEOTIDE SEQUENCE [LARGE SCALE GENOMIC DNA]</scope>
    <source>
        <strain evidence="11 12">Tbo3840</strain>
    </source>
</reference>
<feature type="transmembrane region" description="Helical" evidence="9">
    <location>
        <begin position="463"/>
        <end position="484"/>
    </location>
</feature>
<dbReference type="InterPro" id="IPR007219">
    <property type="entry name" value="XnlR_reg_dom"/>
</dbReference>
<dbReference type="InterPro" id="IPR051059">
    <property type="entry name" value="VerF-like"/>
</dbReference>
<dbReference type="GO" id="GO:0005634">
    <property type="term" value="C:nucleus"/>
    <property type="evidence" value="ECO:0007669"/>
    <property type="project" value="UniProtKB-SubCell"/>
</dbReference>
<dbReference type="GO" id="GO:0000978">
    <property type="term" value="F:RNA polymerase II cis-regulatory region sequence-specific DNA binding"/>
    <property type="evidence" value="ECO:0007669"/>
    <property type="project" value="InterPro"/>
</dbReference>
<dbReference type="OrthoDB" id="1405595at2759"/>
<evidence type="ECO:0000256" key="7">
    <source>
        <dbReference type="PROSITE-ProRule" id="PRU00042"/>
    </source>
</evidence>
<organism evidence="11 12">
    <name type="scientific">Tuber borchii</name>
    <name type="common">White truffle</name>
    <dbReference type="NCBI Taxonomy" id="42251"/>
    <lineage>
        <taxon>Eukaryota</taxon>
        <taxon>Fungi</taxon>
        <taxon>Dikarya</taxon>
        <taxon>Ascomycota</taxon>
        <taxon>Pezizomycotina</taxon>
        <taxon>Pezizomycetes</taxon>
        <taxon>Pezizales</taxon>
        <taxon>Tuberaceae</taxon>
        <taxon>Tuber</taxon>
    </lineage>
</organism>
<keyword evidence="12" id="KW-1185">Reference proteome</keyword>
<feature type="region of interest" description="Disordered" evidence="8">
    <location>
        <begin position="83"/>
        <end position="102"/>
    </location>
</feature>
<evidence type="ECO:0000256" key="3">
    <source>
        <dbReference type="ARBA" id="ARBA00022737"/>
    </source>
</evidence>
<evidence type="ECO:0000313" key="12">
    <source>
        <dbReference type="Proteomes" id="UP000244722"/>
    </source>
</evidence>
<feature type="compositionally biased region" description="Low complexity" evidence="8">
    <location>
        <begin position="26"/>
        <end position="39"/>
    </location>
</feature>
<comment type="subcellular location">
    <subcellularLocation>
        <location evidence="1">Nucleus</location>
    </subcellularLocation>
</comment>
<dbReference type="InterPro" id="IPR013087">
    <property type="entry name" value="Znf_C2H2_type"/>
</dbReference>
<dbReference type="Proteomes" id="UP000244722">
    <property type="component" value="Unassembled WGS sequence"/>
</dbReference>
<dbReference type="GO" id="GO:0000981">
    <property type="term" value="F:DNA-binding transcription factor activity, RNA polymerase II-specific"/>
    <property type="evidence" value="ECO:0007669"/>
    <property type="project" value="InterPro"/>
</dbReference>
<keyword evidence="9" id="KW-0812">Transmembrane</keyword>
<keyword evidence="5" id="KW-0862">Zinc</keyword>
<dbReference type="CDD" id="cd12148">
    <property type="entry name" value="fungal_TF_MHR"/>
    <property type="match status" value="1"/>
</dbReference>
<evidence type="ECO:0000256" key="4">
    <source>
        <dbReference type="ARBA" id="ARBA00022771"/>
    </source>
</evidence>
<dbReference type="PANTHER" id="PTHR40626:SF11">
    <property type="entry name" value="ZINC FINGER PROTEIN YPR022C"/>
    <property type="match status" value="1"/>
</dbReference>